<evidence type="ECO:0000256" key="5">
    <source>
        <dbReference type="ARBA" id="ARBA00023008"/>
    </source>
</evidence>
<feature type="domain" description="Blue (type 1) copper" evidence="9">
    <location>
        <begin position="107"/>
        <end position="192"/>
    </location>
</feature>
<feature type="binding site" evidence="7">
    <location>
        <position position="178"/>
    </location>
    <ligand>
        <name>Cu cation</name>
        <dbReference type="ChEBI" id="CHEBI:23378"/>
    </ligand>
</feature>
<feature type="binding site" evidence="7">
    <location>
        <position position="186"/>
    </location>
    <ligand>
        <name>Cu cation</name>
        <dbReference type="ChEBI" id="CHEBI:23378"/>
    </ligand>
</feature>
<accession>A0AAE3FVG8</accession>
<dbReference type="GO" id="GO:0009055">
    <property type="term" value="F:electron transfer activity"/>
    <property type="evidence" value="ECO:0007669"/>
    <property type="project" value="InterPro"/>
</dbReference>
<keyword evidence="3 7" id="KW-0479">Metal-binding</keyword>
<reference evidence="10" key="1">
    <citation type="journal article" date="2022" name="Syst. Appl. Microbiol.">
        <title>Natronocalculus amylovorans gen. nov., sp. nov., and Natranaeroarchaeum aerophilus sp. nov., dominant culturable amylolytic natronoarchaea from hypersaline soda lakes in southwestern Siberia.</title>
        <authorList>
            <person name="Sorokin D.Y."/>
            <person name="Elcheninov A.G."/>
            <person name="Khizhniak T.V."/>
            <person name="Koenen M."/>
            <person name="Bale N.J."/>
            <person name="Damste J.S.S."/>
            <person name="Kublanov I.V."/>
        </authorList>
    </citation>
    <scope>NUCLEOTIDE SEQUENCE</scope>
    <source>
        <strain evidence="10">AArc-St2</strain>
    </source>
</reference>
<dbReference type="PANTHER" id="PTHR34192:SF10">
    <property type="entry name" value="PLASTOCYANIN MAJOR ISOFORM, CHLOROPLASTIC-RELATED"/>
    <property type="match status" value="1"/>
</dbReference>
<dbReference type="PROSITE" id="PS51257">
    <property type="entry name" value="PROKAR_LIPOPROTEIN"/>
    <property type="match status" value="1"/>
</dbReference>
<dbReference type="InterPro" id="IPR002387">
    <property type="entry name" value="Plastocyanin"/>
</dbReference>
<dbReference type="InterPro" id="IPR006311">
    <property type="entry name" value="TAT_signal"/>
</dbReference>
<reference evidence="10" key="2">
    <citation type="submission" date="2022-02" db="EMBL/GenBank/DDBJ databases">
        <authorList>
            <person name="Elcheninov A.G."/>
            <person name="Sorokin D.Y."/>
            <person name="Kublanov I.V."/>
        </authorList>
    </citation>
    <scope>NUCLEOTIDE SEQUENCE</scope>
    <source>
        <strain evidence="10">AArc-St2</strain>
    </source>
</reference>
<dbReference type="GO" id="GO:0005507">
    <property type="term" value="F:copper ion binding"/>
    <property type="evidence" value="ECO:0007669"/>
    <property type="project" value="InterPro"/>
</dbReference>
<evidence type="ECO:0000256" key="6">
    <source>
        <dbReference type="ARBA" id="ARBA00023136"/>
    </source>
</evidence>
<dbReference type="Gene3D" id="2.60.40.420">
    <property type="entry name" value="Cupredoxins - blue copper proteins"/>
    <property type="match status" value="1"/>
</dbReference>
<proteinExistence type="predicted"/>
<protein>
    <submittedName>
        <fullName evidence="10">Halocyanin domain-containing protein</fullName>
    </submittedName>
</protein>
<dbReference type="Pfam" id="PF00127">
    <property type="entry name" value="Copper-bind"/>
    <property type="match status" value="1"/>
</dbReference>
<organism evidence="10 11">
    <name type="scientific">Natronocalculus amylovorans</name>
    <dbReference type="NCBI Taxonomy" id="2917812"/>
    <lineage>
        <taxon>Archaea</taxon>
        <taxon>Methanobacteriati</taxon>
        <taxon>Methanobacteriota</taxon>
        <taxon>Stenosarchaea group</taxon>
        <taxon>Halobacteria</taxon>
        <taxon>Halobacteriales</taxon>
        <taxon>Haloferacaceae</taxon>
        <taxon>Natronocalculus</taxon>
    </lineage>
</organism>
<comment type="caution">
    <text evidence="10">The sequence shown here is derived from an EMBL/GenBank/DDBJ whole genome shotgun (WGS) entry which is preliminary data.</text>
</comment>
<evidence type="ECO:0000256" key="4">
    <source>
        <dbReference type="ARBA" id="ARBA00022982"/>
    </source>
</evidence>
<dbReference type="NCBIfam" id="TIGR03102">
    <property type="entry name" value="halo_cynanin"/>
    <property type="match status" value="1"/>
</dbReference>
<dbReference type="InterPro" id="IPR008972">
    <property type="entry name" value="Cupredoxin"/>
</dbReference>
<keyword evidence="2" id="KW-0813">Transport</keyword>
<evidence type="ECO:0000256" key="2">
    <source>
        <dbReference type="ARBA" id="ARBA00022448"/>
    </source>
</evidence>
<dbReference type="PROSITE" id="PS00196">
    <property type="entry name" value="COPPER_BLUE"/>
    <property type="match status" value="1"/>
</dbReference>
<evidence type="ECO:0000256" key="7">
    <source>
        <dbReference type="PIRSR" id="PIRSR602387-1"/>
    </source>
</evidence>
<dbReference type="InterPro" id="IPR028871">
    <property type="entry name" value="BlueCu_1_BS"/>
</dbReference>
<dbReference type="GO" id="GO:0016020">
    <property type="term" value="C:membrane"/>
    <property type="evidence" value="ECO:0007669"/>
    <property type="project" value="UniProtKB-SubCell"/>
</dbReference>
<dbReference type="PANTHER" id="PTHR34192">
    <property type="entry name" value="PLASTOCYANIN MAJOR ISOFORM, CHLOROPLASTIC-RELATED"/>
    <property type="match status" value="1"/>
</dbReference>
<dbReference type="AlphaFoldDB" id="A0AAE3FVG8"/>
<dbReference type="PROSITE" id="PS51318">
    <property type="entry name" value="TAT"/>
    <property type="match status" value="1"/>
</dbReference>
<feature type="compositionally biased region" description="Acidic residues" evidence="8">
    <location>
        <begin position="59"/>
        <end position="75"/>
    </location>
</feature>
<feature type="region of interest" description="Disordered" evidence="8">
    <location>
        <begin position="31"/>
        <end position="75"/>
    </location>
</feature>
<feature type="binding site" evidence="7">
    <location>
        <position position="143"/>
    </location>
    <ligand>
        <name>Cu cation</name>
        <dbReference type="ChEBI" id="CHEBI:23378"/>
    </ligand>
</feature>
<dbReference type="EMBL" id="JAKRVX010000001">
    <property type="protein sequence ID" value="MCL9815895.1"/>
    <property type="molecule type" value="Genomic_DNA"/>
</dbReference>
<name>A0AAE3FVG8_9EURY</name>
<keyword evidence="5 7" id="KW-0186">Copper</keyword>
<dbReference type="InterPro" id="IPR017533">
    <property type="entry name" value="Halocyanin"/>
</dbReference>
<dbReference type="RefSeq" id="WP_250582813.1">
    <property type="nucleotide sequence ID" value="NZ_JAKRVX010000001.1"/>
</dbReference>
<keyword evidence="11" id="KW-1185">Reference proteome</keyword>
<sequence>MTDRSRFDRRDVLQLTGAGLLTFSLAGCTASEAGSGEESVPRGASSDDDADDNGNGNGDSDEADESENGDGEEDVELVDEEPDYDGWFDDVDNYDGTLDFTGEDTVEVVVGAGDDGLLYDPAAIEIDAGTTVVFEWTGNGGDHNVAASDDSFESELVGDEGHTFEHTFDDEGTYTYLCTPHEALGMKGAVNVV</sequence>
<keyword evidence="4" id="KW-0249">Electron transport</keyword>
<evidence type="ECO:0000256" key="3">
    <source>
        <dbReference type="ARBA" id="ARBA00022723"/>
    </source>
</evidence>
<evidence type="ECO:0000313" key="10">
    <source>
        <dbReference type="EMBL" id="MCL9815895.1"/>
    </source>
</evidence>
<evidence type="ECO:0000256" key="1">
    <source>
        <dbReference type="ARBA" id="ARBA00004370"/>
    </source>
</evidence>
<comment type="cofactor">
    <cofactor evidence="7">
        <name>Cu(2+)</name>
        <dbReference type="ChEBI" id="CHEBI:29036"/>
    </cofactor>
    <text evidence="7">The crystal structure with reduced Cu(1+) has also been determined.</text>
</comment>
<dbReference type="CDD" id="cd04220">
    <property type="entry name" value="Halocyanin"/>
    <property type="match status" value="1"/>
</dbReference>
<gene>
    <name evidence="10" type="ORF">AArcSt2_02960</name>
</gene>
<comment type="subcellular location">
    <subcellularLocation>
        <location evidence="1">Membrane</location>
    </subcellularLocation>
</comment>
<evidence type="ECO:0000313" key="11">
    <source>
        <dbReference type="Proteomes" id="UP001203207"/>
    </source>
</evidence>
<keyword evidence="6" id="KW-0472">Membrane</keyword>
<dbReference type="SUPFAM" id="SSF49503">
    <property type="entry name" value="Cupredoxins"/>
    <property type="match status" value="1"/>
</dbReference>
<feature type="binding site" evidence="7">
    <location>
        <position position="181"/>
    </location>
    <ligand>
        <name>Cu cation</name>
        <dbReference type="ChEBI" id="CHEBI:23378"/>
    </ligand>
</feature>
<dbReference type="Proteomes" id="UP001203207">
    <property type="component" value="Unassembled WGS sequence"/>
</dbReference>
<dbReference type="PRINTS" id="PR00157">
    <property type="entry name" value="PLASTOCYANIN"/>
</dbReference>
<dbReference type="InterPro" id="IPR000923">
    <property type="entry name" value="BlueCu_1"/>
</dbReference>
<evidence type="ECO:0000259" key="9">
    <source>
        <dbReference type="Pfam" id="PF00127"/>
    </source>
</evidence>
<evidence type="ECO:0000256" key="8">
    <source>
        <dbReference type="SAM" id="MobiDB-lite"/>
    </source>
</evidence>